<accession>A0A085MF88</accession>
<dbReference type="PANTHER" id="PTHR21301">
    <property type="entry name" value="REVERSE TRANSCRIPTASE"/>
    <property type="match status" value="1"/>
</dbReference>
<keyword evidence="2" id="KW-1185">Reference proteome</keyword>
<dbReference type="PANTHER" id="PTHR21301:SF11">
    <property type="entry name" value="GIY-YIG DOMAIN-CONTAINING PROTEIN"/>
    <property type="match status" value="1"/>
</dbReference>
<dbReference type="AlphaFoldDB" id="A0A085MF88"/>
<evidence type="ECO:0000313" key="2">
    <source>
        <dbReference type="Proteomes" id="UP000030764"/>
    </source>
</evidence>
<reference evidence="1 2" key="1">
    <citation type="journal article" date="2014" name="Nat. Genet.">
        <title>Genome and transcriptome of the porcine whipworm Trichuris suis.</title>
        <authorList>
            <person name="Jex A.R."/>
            <person name="Nejsum P."/>
            <person name="Schwarz E.M."/>
            <person name="Hu L."/>
            <person name="Young N.D."/>
            <person name="Hall R.S."/>
            <person name="Korhonen P.K."/>
            <person name="Liao S."/>
            <person name="Thamsborg S."/>
            <person name="Xia J."/>
            <person name="Xu P."/>
            <person name="Wang S."/>
            <person name="Scheerlinck J.P."/>
            <person name="Hofmann A."/>
            <person name="Sternberg P.W."/>
            <person name="Wang J."/>
            <person name="Gasser R.B."/>
        </authorList>
    </citation>
    <scope>NUCLEOTIDE SEQUENCE [LARGE SCALE GENOMIC DNA]</scope>
    <source>
        <strain evidence="1">DCEP-RM93M</strain>
    </source>
</reference>
<organism evidence="1 2">
    <name type="scientific">Trichuris suis</name>
    <name type="common">pig whipworm</name>
    <dbReference type="NCBI Taxonomy" id="68888"/>
    <lineage>
        <taxon>Eukaryota</taxon>
        <taxon>Metazoa</taxon>
        <taxon>Ecdysozoa</taxon>
        <taxon>Nematoda</taxon>
        <taxon>Enoplea</taxon>
        <taxon>Dorylaimia</taxon>
        <taxon>Trichinellida</taxon>
        <taxon>Trichuridae</taxon>
        <taxon>Trichuris</taxon>
    </lineage>
</organism>
<protein>
    <recommendedName>
        <fullName evidence="3">Reverse transcriptase domain-containing protein</fullName>
    </recommendedName>
</protein>
<gene>
    <name evidence="1" type="ORF">M513_03323</name>
</gene>
<proteinExistence type="predicted"/>
<dbReference type="EMBL" id="KL363197">
    <property type="protein sequence ID" value="KFD55884.1"/>
    <property type="molecule type" value="Genomic_DNA"/>
</dbReference>
<sequence length="124" mass="14090">MHKPGVPLRPIVSTINSATSELSHYLKQIIKPLSGKEPSFIRNSKLLVNEIKQMSLNPDEILVSYDVKDLFPSIPISHTLARKHCWMDALRQTRWNEKLLGSILQLFDTKNGTRGQPSSAQHVY</sequence>
<name>A0A085MF88_9BILA</name>
<dbReference type="Proteomes" id="UP000030764">
    <property type="component" value="Unassembled WGS sequence"/>
</dbReference>
<evidence type="ECO:0000313" key="1">
    <source>
        <dbReference type="EMBL" id="KFD55884.1"/>
    </source>
</evidence>
<evidence type="ECO:0008006" key="3">
    <source>
        <dbReference type="Google" id="ProtNLM"/>
    </source>
</evidence>